<gene>
    <name evidence="3" type="ORF">HC248_00029</name>
</gene>
<feature type="transmembrane region" description="Helical" evidence="2">
    <location>
        <begin position="36"/>
        <end position="54"/>
    </location>
</feature>
<keyword evidence="4" id="KW-1185">Reference proteome</keyword>
<proteinExistence type="predicted"/>
<dbReference type="RefSeq" id="WP_168920711.1">
    <property type="nucleotide sequence ID" value="NZ_CP051461.1"/>
</dbReference>
<evidence type="ECO:0000256" key="2">
    <source>
        <dbReference type="SAM" id="Phobius"/>
    </source>
</evidence>
<dbReference type="KEGG" id="pvac:HC248_00029"/>
<organism evidence="3 4">
    <name type="scientific">Polaromonas vacuolata</name>
    <dbReference type="NCBI Taxonomy" id="37448"/>
    <lineage>
        <taxon>Bacteria</taxon>
        <taxon>Pseudomonadati</taxon>
        <taxon>Pseudomonadota</taxon>
        <taxon>Betaproteobacteria</taxon>
        <taxon>Burkholderiales</taxon>
        <taxon>Comamonadaceae</taxon>
        <taxon>Polaromonas</taxon>
    </lineage>
</organism>
<reference evidence="3 4" key="1">
    <citation type="submission" date="2020-04" db="EMBL/GenBank/DDBJ databases">
        <title>Complete genome of a Psychrophilic, Marine, Gas Vacuolate Bacterium Polaromonas vacuolata KCTC 22033T.</title>
        <authorList>
            <person name="Hwang K."/>
            <person name="Kim K.M."/>
        </authorList>
    </citation>
    <scope>NUCLEOTIDE SEQUENCE [LARGE SCALE GENOMIC DNA]</scope>
    <source>
        <strain evidence="3 4">KCTC 22033</strain>
    </source>
</reference>
<accession>A0A6H2H4R9</accession>
<evidence type="ECO:0000256" key="1">
    <source>
        <dbReference type="SAM" id="MobiDB-lite"/>
    </source>
</evidence>
<keyword evidence="2" id="KW-0472">Membrane</keyword>
<sequence length="57" mass="5805">MSKPVDHATTAIHASPATESAHAPDVVESIAHSAPVILPIVGAVLMFLLAFIAVSMA</sequence>
<keyword evidence="2" id="KW-1133">Transmembrane helix</keyword>
<feature type="region of interest" description="Disordered" evidence="1">
    <location>
        <begin position="1"/>
        <end position="21"/>
    </location>
</feature>
<evidence type="ECO:0000313" key="4">
    <source>
        <dbReference type="Proteomes" id="UP000502041"/>
    </source>
</evidence>
<keyword evidence="2" id="KW-0812">Transmembrane</keyword>
<dbReference type="EMBL" id="CP051461">
    <property type="protein sequence ID" value="QJC54767.1"/>
    <property type="molecule type" value="Genomic_DNA"/>
</dbReference>
<dbReference type="Proteomes" id="UP000502041">
    <property type="component" value="Chromosome"/>
</dbReference>
<dbReference type="AlphaFoldDB" id="A0A6H2H4R9"/>
<evidence type="ECO:0000313" key="3">
    <source>
        <dbReference type="EMBL" id="QJC54767.1"/>
    </source>
</evidence>
<protein>
    <submittedName>
        <fullName evidence="3">Uncharacterized protein</fullName>
    </submittedName>
</protein>
<name>A0A6H2H4R9_9BURK</name>